<evidence type="ECO:0000313" key="3">
    <source>
        <dbReference type="Proteomes" id="UP000217265"/>
    </source>
</evidence>
<dbReference type="RefSeq" id="WP_096055737.1">
    <property type="nucleotide sequence ID" value="NZ_CP023344.1"/>
</dbReference>
<dbReference type="Gene3D" id="3.90.25.10">
    <property type="entry name" value="UDP-galactose 4-epimerase, domain 1"/>
    <property type="match status" value="1"/>
</dbReference>
<accession>A0A290Q5Z7</accession>
<dbReference type="InterPro" id="IPR001509">
    <property type="entry name" value="Epimerase_deHydtase"/>
</dbReference>
<evidence type="ECO:0000259" key="1">
    <source>
        <dbReference type="Pfam" id="PF01370"/>
    </source>
</evidence>
<dbReference type="SUPFAM" id="SSF51735">
    <property type="entry name" value="NAD(P)-binding Rossmann-fold domains"/>
    <property type="match status" value="1"/>
</dbReference>
<dbReference type="OrthoDB" id="9771073at2"/>
<keyword evidence="3" id="KW-1185">Reference proteome</keyword>
<dbReference type="Proteomes" id="UP000217265">
    <property type="component" value="Chromosome"/>
</dbReference>
<dbReference type="InterPro" id="IPR036291">
    <property type="entry name" value="NAD(P)-bd_dom_sf"/>
</dbReference>
<dbReference type="KEGG" id="vbh:CMV30_09145"/>
<dbReference type="Pfam" id="PF01370">
    <property type="entry name" value="Epimerase"/>
    <property type="match status" value="1"/>
</dbReference>
<protein>
    <submittedName>
        <fullName evidence="2">GDP-fucose synthetase</fullName>
    </submittedName>
</protein>
<reference evidence="2 3" key="1">
    <citation type="submission" date="2017-09" db="EMBL/GenBank/DDBJ databases">
        <title>Complete genome sequence of Verrucomicrobial strain HZ-65, isolated from freshwater.</title>
        <authorList>
            <person name="Choi A."/>
        </authorList>
    </citation>
    <scope>NUCLEOTIDE SEQUENCE [LARGE SCALE GENOMIC DNA]</scope>
    <source>
        <strain evidence="2 3">HZ-65</strain>
    </source>
</reference>
<dbReference type="EMBL" id="CP023344">
    <property type="protein sequence ID" value="ATC64105.1"/>
    <property type="molecule type" value="Genomic_DNA"/>
</dbReference>
<sequence length="305" mass="34445">MRIFITGGNGFLGRHLSEALRAAGHAVTAPSSSECDLTREGCFAPWRGVAFDRIWHLAAWTQAGDFCLKHPGEQWIKNQQMNTQVLAWWSMEQPQAKLISIGTSCAYAPELPLREEHYLDGQPIQSLFTYAMTKRMMRVGLSSLEKQFGVRHLTLVPSTLYGPGYHTDGRQLHFIFDLIRKILRGKTYGEPVVLWGDGYQRRELIHVDDFVRTAVWLADRVDNDLVNIGCGYEHTIREFAGLICAHVGFAPENVAYDTSKYVGAKSKCLEITKLKTLCPDFSPTPLERGLPAVIDWMREHHLGKA</sequence>
<dbReference type="GO" id="GO:0050577">
    <property type="term" value="F:GDP-L-fucose synthase activity"/>
    <property type="evidence" value="ECO:0007669"/>
    <property type="project" value="TreeGrafter"/>
</dbReference>
<proteinExistence type="predicted"/>
<name>A0A290Q5Z7_9BACT</name>
<organism evidence="2 3">
    <name type="scientific">Nibricoccus aquaticus</name>
    <dbReference type="NCBI Taxonomy" id="2576891"/>
    <lineage>
        <taxon>Bacteria</taxon>
        <taxon>Pseudomonadati</taxon>
        <taxon>Verrucomicrobiota</taxon>
        <taxon>Opitutia</taxon>
        <taxon>Opitutales</taxon>
        <taxon>Opitutaceae</taxon>
        <taxon>Nibricoccus</taxon>
    </lineage>
</organism>
<dbReference type="PANTHER" id="PTHR43238">
    <property type="entry name" value="GDP-L-FUCOSE SYNTHASE"/>
    <property type="match status" value="1"/>
</dbReference>
<feature type="domain" description="NAD-dependent epimerase/dehydratase" evidence="1">
    <location>
        <begin position="3"/>
        <end position="229"/>
    </location>
</feature>
<dbReference type="Gene3D" id="3.40.50.720">
    <property type="entry name" value="NAD(P)-binding Rossmann-like Domain"/>
    <property type="match status" value="1"/>
</dbReference>
<evidence type="ECO:0000313" key="2">
    <source>
        <dbReference type="EMBL" id="ATC64105.1"/>
    </source>
</evidence>
<gene>
    <name evidence="2" type="ORF">CMV30_09145</name>
</gene>
<dbReference type="AlphaFoldDB" id="A0A290Q5Z7"/>
<dbReference type="PANTHER" id="PTHR43238:SF1">
    <property type="entry name" value="GDP-L-FUCOSE SYNTHASE"/>
    <property type="match status" value="1"/>
</dbReference>